<name>A0ABQ8ETB5_9FUNG</name>
<keyword evidence="3" id="KW-1185">Reference proteome</keyword>
<evidence type="ECO:0000256" key="1">
    <source>
        <dbReference type="SAM" id="MobiDB-lite"/>
    </source>
</evidence>
<protein>
    <recommendedName>
        <fullName evidence="4">Zinc finger PHD-type domain-containing protein</fullName>
    </recommendedName>
</protein>
<feature type="region of interest" description="Disordered" evidence="1">
    <location>
        <begin position="733"/>
        <end position="755"/>
    </location>
</feature>
<dbReference type="Proteomes" id="UP001648503">
    <property type="component" value="Unassembled WGS sequence"/>
</dbReference>
<dbReference type="EMBL" id="JAFCIX010000575">
    <property type="protein sequence ID" value="KAH6586223.1"/>
    <property type="molecule type" value="Genomic_DNA"/>
</dbReference>
<comment type="caution">
    <text evidence="2">The sequence shown here is derived from an EMBL/GenBank/DDBJ whole genome shotgun (WGS) entry which is preliminary data.</text>
</comment>
<sequence>MSIEQVVTHCNSDASNAILNKPDFPNKEWADMPLSRIQKSPPFCIECRNNRYDRVYLDVNPNPPLLHCGSCSVSFHGPCIWPLGSSRDPRPTHILGGNVKEQFCNDCSIVSSSPPSCMVCSGFFRFAQIEPLDLSLAENGIGTDAMNLRLIFEQTGLAVSSRQSSFSTDSTMTDREASQCHGDTPPRLRWFRCVGCRATYHIDCIIADYIHRFGWRKSSNTEKGASFKFNGTDIDPPPPFVSLIRILSDLTCSWCCTQCLFAATGVRSITPIAKNSAKDEADSSLPAAWVHWDGLSYRHSELVSRSWLQLHCPQWALTLHTQECDVLSDFDTTWVVPDRCMAVRLAQTGVVYKTSREAWLDGVNLSCLNDPACRIDQILIQWIGQGIEQSTWELWPQKSNVREYSLFSIALTLWIQSTRSTLLDQRSHSASRLTPSFPFWVQPTPRCPLVQIGRILEQPLDNIPCKRYLIDQKDKPVACLGLMKSKSYMAPYDNENQSYSLIGHVQCDHGETSAISPSDQPSFHDTSHVTVDTPTLSKESTSITTPRLPFVDQTIEISPPQVYVQHPGGHMIRRRLFLVVTKTDTANISSEFLARLDASLLASSQTVAAGTEGSEDLTPCWLCEIETTTPNAVHRQRQRFQHDSDPRNCPVYSTPQLLIMRHMQLLQTCSTTPSVHHTPVYSRLRILDGILASLGICLLYIENKSRITEKDEPNMGNISIPCVSPLSGVSRDVEDTESVASSKHSPPSYRGGSYH</sequence>
<evidence type="ECO:0000313" key="3">
    <source>
        <dbReference type="Proteomes" id="UP001648503"/>
    </source>
</evidence>
<reference evidence="2 3" key="1">
    <citation type="submission" date="2021-02" db="EMBL/GenBank/DDBJ databases">
        <title>Variation within the Batrachochytrium salamandrivorans European outbreak.</title>
        <authorList>
            <person name="Kelly M."/>
            <person name="Pasmans F."/>
            <person name="Shea T.P."/>
            <person name="Munoz J.F."/>
            <person name="Carranza S."/>
            <person name="Cuomo C.A."/>
            <person name="Martel A."/>
        </authorList>
    </citation>
    <scope>NUCLEOTIDE SEQUENCE [LARGE SCALE GENOMIC DNA]</scope>
    <source>
        <strain evidence="2 3">AMFP18/2</strain>
    </source>
</reference>
<gene>
    <name evidence="2" type="ORF">BASA50_000688</name>
</gene>
<organism evidence="2 3">
    <name type="scientific">Batrachochytrium salamandrivorans</name>
    <dbReference type="NCBI Taxonomy" id="1357716"/>
    <lineage>
        <taxon>Eukaryota</taxon>
        <taxon>Fungi</taxon>
        <taxon>Fungi incertae sedis</taxon>
        <taxon>Chytridiomycota</taxon>
        <taxon>Chytridiomycota incertae sedis</taxon>
        <taxon>Chytridiomycetes</taxon>
        <taxon>Rhizophydiales</taxon>
        <taxon>Rhizophydiales incertae sedis</taxon>
        <taxon>Batrachochytrium</taxon>
    </lineage>
</organism>
<evidence type="ECO:0008006" key="4">
    <source>
        <dbReference type="Google" id="ProtNLM"/>
    </source>
</evidence>
<evidence type="ECO:0000313" key="2">
    <source>
        <dbReference type="EMBL" id="KAH6586223.1"/>
    </source>
</evidence>
<accession>A0ABQ8ETB5</accession>
<proteinExistence type="predicted"/>